<dbReference type="Proteomes" id="UP000192578">
    <property type="component" value="Unassembled WGS sequence"/>
</dbReference>
<feature type="transmembrane region" description="Helical" evidence="1">
    <location>
        <begin position="94"/>
        <end position="114"/>
    </location>
</feature>
<keyword evidence="1" id="KW-0472">Membrane</keyword>
<keyword evidence="3" id="KW-1185">Reference proteome</keyword>
<protein>
    <submittedName>
        <fullName evidence="2">Uncharacterized protein</fullName>
    </submittedName>
</protein>
<proteinExistence type="predicted"/>
<evidence type="ECO:0000313" key="3">
    <source>
        <dbReference type="Proteomes" id="UP000192578"/>
    </source>
</evidence>
<dbReference type="AlphaFoldDB" id="A0A1W0WTV4"/>
<keyword evidence="1" id="KW-0812">Transmembrane</keyword>
<organism evidence="2 3">
    <name type="scientific">Hypsibius exemplaris</name>
    <name type="common">Freshwater tardigrade</name>
    <dbReference type="NCBI Taxonomy" id="2072580"/>
    <lineage>
        <taxon>Eukaryota</taxon>
        <taxon>Metazoa</taxon>
        <taxon>Ecdysozoa</taxon>
        <taxon>Tardigrada</taxon>
        <taxon>Eutardigrada</taxon>
        <taxon>Parachela</taxon>
        <taxon>Hypsibioidea</taxon>
        <taxon>Hypsibiidae</taxon>
        <taxon>Hypsibius</taxon>
    </lineage>
</organism>
<comment type="caution">
    <text evidence="2">The sequence shown here is derived from an EMBL/GenBank/DDBJ whole genome shotgun (WGS) entry which is preliminary data.</text>
</comment>
<feature type="transmembrane region" description="Helical" evidence="1">
    <location>
        <begin position="154"/>
        <end position="173"/>
    </location>
</feature>
<accession>A0A1W0WTV4</accession>
<gene>
    <name evidence="2" type="ORF">BV898_07267</name>
</gene>
<feature type="transmembrane region" description="Helical" evidence="1">
    <location>
        <begin position="37"/>
        <end position="58"/>
    </location>
</feature>
<evidence type="ECO:0000313" key="2">
    <source>
        <dbReference type="EMBL" id="OQV18638.1"/>
    </source>
</evidence>
<reference evidence="3" key="1">
    <citation type="submission" date="2017-01" db="EMBL/GenBank/DDBJ databases">
        <title>Comparative genomics of anhydrobiosis in the tardigrade Hypsibius dujardini.</title>
        <authorList>
            <person name="Yoshida Y."/>
            <person name="Koutsovoulos G."/>
            <person name="Laetsch D."/>
            <person name="Stevens L."/>
            <person name="Kumar S."/>
            <person name="Horikawa D."/>
            <person name="Ishino K."/>
            <person name="Komine S."/>
            <person name="Tomita M."/>
            <person name="Blaxter M."/>
            <person name="Arakawa K."/>
        </authorList>
    </citation>
    <scope>NUCLEOTIDE SEQUENCE [LARGE SCALE GENOMIC DNA]</scope>
    <source>
        <strain evidence="3">Z151</strain>
    </source>
</reference>
<feature type="transmembrane region" description="Helical" evidence="1">
    <location>
        <begin position="64"/>
        <end position="87"/>
    </location>
</feature>
<evidence type="ECO:0000256" key="1">
    <source>
        <dbReference type="SAM" id="Phobius"/>
    </source>
</evidence>
<name>A0A1W0WTV4_HYPEX</name>
<keyword evidence="1" id="KW-1133">Transmembrane helix</keyword>
<sequence length="234" mass="26174">MVEAVVVTSMRSSAATEAPRCQRVCVFCEPEDGGWVVGAYTLILGIFGLLLLIAVRAWEDYPVFGPIGIVLSLFLFVAGFLLFYGLYRRNGKSLLTWLFLFACNFTSHVAVWVLTVRDLVYFLDDPRSTGNPYMFVLDTENSRQTLRFLVAETILGGICLILSAWSMAAVLAIRRRQQVNQGYVMTRPFSFIARKKKGPRGSEEGRHARKLSFVNFRKISTTEPSAGQAQALVV</sequence>
<dbReference type="EMBL" id="MTYJ01000047">
    <property type="protein sequence ID" value="OQV18638.1"/>
    <property type="molecule type" value="Genomic_DNA"/>
</dbReference>